<keyword evidence="1" id="KW-0732">Signal</keyword>
<dbReference type="Proteomes" id="UP000030017">
    <property type="component" value="Unassembled WGS sequence"/>
</dbReference>
<dbReference type="RefSeq" id="WP_036193146.1">
    <property type="nucleotide sequence ID" value="NZ_AVPS01000004.1"/>
</dbReference>
<dbReference type="AlphaFoldDB" id="A0A0A0ENK6"/>
<keyword evidence="3" id="KW-1185">Reference proteome</keyword>
<proteinExistence type="predicted"/>
<organism evidence="2 3">
    <name type="scientific">Lysobacter concretionis Ko07 = DSM 16239</name>
    <dbReference type="NCBI Taxonomy" id="1122185"/>
    <lineage>
        <taxon>Bacteria</taxon>
        <taxon>Pseudomonadati</taxon>
        <taxon>Pseudomonadota</taxon>
        <taxon>Gammaproteobacteria</taxon>
        <taxon>Lysobacterales</taxon>
        <taxon>Lysobacteraceae</taxon>
        <taxon>Novilysobacter</taxon>
    </lineage>
</organism>
<feature type="chain" id="PRO_5001962310" evidence="1">
    <location>
        <begin position="22"/>
        <end position="231"/>
    </location>
</feature>
<comment type="caution">
    <text evidence="2">The sequence shown here is derived from an EMBL/GenBank/DDBJ whole genome shotgun (WGS) entry which is preliminary data.</text>
</comment>
<accession>A0A0A0ENK6</accession>
<feature type="signal peptide" evidence="1">
    <location>
        <begin position="1"/>
        <end position="21"/>
    </location>
</feature>
<protein>
    <submittedName>
        <fullName evidence="2">Uncharacterized protein</fullName>
    </submittedName>
</protein>
<reference evidence="2 3" key="1">
    <citation type="submission" date="2013-08" db="EMBL/GenBank/DDBJ databases">
        <title>Genome sequencing of Lysobacter.</title>
        <authorList>
            <person name="Zhang S."/>
            <person name="Wang G."/>
        </authorList>
    </citation>
    <scope>NUCLEOTIDE SEQUENCE [LARGE SCALE GENOMIC DNA]</scope>
    <source>
        <strain evidence="2 3">Ko07</strain>
    </source>
</reference>
<evidence type="ECO:0000313" key="3">
    <source>
        <dbReference type="Proteomes" id="UP000030017"/>
    </source>
</evidence>
<dbReference type="EMBL" id="AVPS01000004">
    <property type="protein sequence ID" value="KGM51984.1"/>
    <property type="molecule type" value="Genomic_DNA"/>
</dbReference>
<sequence>MKWVMVLSVAGLLGLSLPASAQQGVAGIDTVDLRAYLGTLELEARLDADFTGDGQADVVYVAADRNERVLGILDGAPGSARIGARELGEGRLTVSPRSSVSLRLENDQLVVDQVVDESGVTVINYRFRYDHAAREAHLIELTAEQYSADVTQGTTRLHWNLDTGEYTTMHGEAVTLDSGQDVYVYGPESRTARPSAPVSLGRMPDPLVLLDGELKRHMVAASVREGGSATP</sequence>
<name>A0A0A0ENK6_9GAMM</name>
<evidence type="ECO:0000313" key="2">
    <source>
        <dbReference type="EMBL" id="KGM51984.1"/>
    </source>
</evidence>
<evidence type="ECO:0000256" key="1">
    <source>
        <dbReference type="SAM" id="SignalP"/>
    </source>
</evidence>
<dbReference type="OrthoDB" id="7563098at2"/>
<gene>
    <name evidence="2" type="ORF">N792_06460</name>
</gene>